<reference evidence="1 2" key="1">
    <citation type="submission" date="2015-11" db="EMBL/GenBank/DDBJ databases">
        <title>Expanding the genomic diversity of Burkholderia species for the development of highly accurate diagnostics.</title>
        <authorList>
            <person name="Sahl J."/>
            <person name="Keim P."/>
            <person name="Wagner D."/>
        </authorList>
    </citation>
    <scope>NUCLEOTIDE SEQUENCE [LARGE SCALE GENOMIC DNA]</scope>
    <source>
        <strain evidence="1 2">MSMB2058</strain>
    </source>
</reference>
<organism evidence="1 2">
    <name type="scientific">Burkholderia ubonensis</name>
    <dbReference type="NCBI Taxonomy" id="101571"/>
    <lineage>
        <taxon>Bacteria</taxon>
        <taxon>Pseudomonadati</taxon>
        <taxon>Pseudomonadota</taxon>
        <taxon>Betaproteobacteria</taxon>
        <taxon>Burkholderiales</taxon>
        <taxon>Burkholderiaceae</taxon>
        <taxon>Burkholderia</taxon>
        <taxon>Burkholderia cepacia complex</taxon>
    </lineage>
</organism>
<comment type="caution">
    <text evidence="1">The sequence shown here is derived from an EMBL/GenBank/DDBJ whole genome shotgun (WGS) entry which is preliminary data.</text>
</comment>
<proteinExistence type="predicted"/>
<name>A0AB73G845_9BURK</name>
<protein>
    <submittedName>
        <fullName evidence="1">Uncharacterized protein</fullName>
    </submittedName>
</protein>
<gene>
    <name evidence="1" type="ORF">WJ53_26300</name>
</gene>
<dbReference type="EMBL" id="LOZE01000018">
    <property type="protein sequence ID" value="KVM39022.1"/>
    <property type="molecule type" value="Genomic_DNA"/>
</dbReference>
<evidence type="ECO:0000313" key="1">
    <source>
        <dbReference type="EMBL" id="KVM39022.1"/>
    </source>
</evidence>
<dbReference type="Proteomes" id="UP000061665">
    <property type="component" value="Unassembled WGS sequence"/>
</dbReference>
<sequence>MRVLCAFADLKEDSQQAFNGALNEYLLASPTKRRQLLKQWREHIGDLTRSESAHFQSSTPVE</sequence>
<dbReference type="AlphaFoldDB" id="A0AB73G845"/>
<evidence type="ECO:0000313" key="2">
    <source>
        <dbReference type="Proteomes" id="UP000061665"/>
    </source>
</evidence>
<accession>A0AB73G845</accession>